<evidence type="ECO:0000256" key="1">
    <source>
        <dbReference type="ARBA" id="ARBA00004651"/>
    </source>
</evidence>
<evidence type="ECO:0000256" key="6">
    <source>
        <dbReference type="ARBA" id="ARBA00023136"/>
    </source>
</evidence>
<proteinExistence type="inferred from homology"/>
<protein>
    <recommendedName>
        <fullName evidence="8">Type II secretion system protein GspF domain-containing protein</fullName>
    </recommendedName>
</protein>
<evidence type="ECO:0000313" key="9">
    <source>
        <dbReference type="EMBL" id="RST93086.1"/>
    </source>
</evidence>
<comment type="similarity">
    <text evidence="2">Belongs to the GSP F family.</text>
</comment>
<dbReference type="InterPro" id="IPR042094">
    <property type="entry name" value="T2SS_GspF_sf"/>
</dbReference>
<sequence length="366" mass="41459">MARKTHGTRDFGKSGNWVLLTKKPIKNIRLNKGNLTRKQQLILIELLAELMNNGFTFQESLVFIKKLHPKMMSKINQQEMSLKKGQLLHQFFQGLGFPKILVAQLKLAENHGDFNGTLKSLEGQMAMQASQRQQGVKVLSYPLCLLLFLVIILLLMKCVLLPQLSYLHQGASQGNLGLWVIESGPWVLGGLLLLALGGYGVIHLIFRHLPAIFKYQFLAKLPVFGKFIQLFLTAFFAQEWGKLLNQGLELKQVIALMKGTGSTQLMEEIAISLESHLKSGRRLHRQIKEWGFFSKELAVIIQQGEAKGKLGAELEIYSQLVTRRFNNRLLVFFNIVQPIIFMLVALLIISVYSGLLLPIYQEMDGF</sequence>
<gene>
    <name evidence="9" type="ORF">CBF35_12485</name>
</gene>
<evidence type="ECO:0000259" key="8">
    <source>
        <dbReference type="Pfam" id="PF00482"/>
    </source>
</evidence>
<dbReference type="Gene3D" id="1.20.81.30">
    <property type="entry name" value="Type II secretion system (T2SS), domain F"/>
    <property type="match status" value="2"/>
</dbReference>
<dbReference type="AlphaFoldDB" id="A0A429ZHC4"/>
<keyword evidence="3" id="KW-1003">Cell membrane</keyword>
<feature type="transmembrane region" description="Helical" evidence="7">
    <location>
        <begin position="138"/>
        <end position="166"/>
    </location>
</feature>
<dbReference type="PANTHER" id="PTHR30012:SF0">
    <property type="entry name" value="TYPE II SECRETION SYSTEM PROTEIN F-RELATED"/>
    <property type="match status" value="1"/>
</dbReference>
<name>A0A429ZHC4_9ENTE</name>
<dbReference type="Proteomes" id="UP000287239">
    <property type="component" value="Unassembled WGS sequence"/>
</dbReference>
<evidence type="ECO:0000256" key="5">
    <source>
        <dbReference type="ARBA" id="ARBA00022989"/>
    </source>
</evidence>
<dbReference type="OrthoDB" id="2294348at2"/>
<accession>A0A429ZHC4</accession>
<comment type="subcellular location">
    <subcellularLocation>
        <location evidence="1">Cell membrane</location>
        <topology evidence="1">Multi-pass membrane protein</topology>
    </subcellularLocation>
</comment>
<keyword evidence="6 7" id="KW-0472">Membrane</keyword>
<dbReference type="Pfam" id="PF00482">
    <property type="entry name" value="T2SSF"/>
    <property type="match status" value="2"/>
</dbReference>
<evidence type="ECO:0000256" key="2">
    <source>
        <dbReference type="ARBA" id="ARBA00005745"/>
    </source>
</evidence>
<dbReference type="EMBL" id="NGJU01000020">
    <property type="protein sequence ID" value="RST93086.1"/>
    <property type="molecule type" value="Genomic_DNA"/>
</dbReference>
<evidence type="ECO:0000256" key="3">
    <source>
        <dbReference type="ARBA" id="ARBA00022475"/>
    </source>
</evidence>
<dbReference type="GeneID" id="98569159"/>
<comment type="caution">
    <text evidence="9">The sequence shown here is derived from an EMBL/GenBank/DDBJ whole genome shotgun (WGS) entry which is preliminary data.</text>
</comment>
<feature type="domain" description="Type II secretion system protein GspF" evidence="8">
    <location>
        <begin position="236"/>
        <end position="358"/>
    </location>
</feature>
<feature type="transmembrane region" description="Helical" evidence="7">
    <location>
        <begin position="335"/>
        <end position="360"/>
    </location>
</feature>
<dbReference type="GO" id="GO:0005886">
    <property type="term" value="C:plasma membrane"/>
    <property type="evidence" value="ECO:0007669"/>
    <property type="project" value="UniProtKB-SubCell"/>
</dbReference>
<dbReference type="PANTHER" id="PTHR30012">
    <property type="entry name" value="GENERAL SECRETION PATHWAY PROTEIN"/>
    <property type="match status" value="1"/>
</dbReference>
<evidence type="ECO:0000313" key="10">
    <source>
        <dbReference type="Proteomes" id="UP000287239"/>
    </source>
</evidence>
<dbReference type="NCBIfam" id="NF041012">
    <property type="entry name" value="T4P_ComGB"/>
    <property type="match status" value="1"/>
</dbReference>
<reference evidence="9 10" key="1">
    <citation type="submission" date="2017-05" db="EMBL/GenBank/DDBJ databases">
        <title>Vagococcus spp. assemblies.</title>
        <authorList>
            <person name="Gulvik C.A."/>
        </authorList>
    </citation>
    <scope>NUCLEOTIDE SEQUENCE [LARGE SCALE GENOMIC DNA]</scope>
    <source>
        <strain evidence="9 10">NCFB 2777</strain>
    </source>
</reference>
<keyword evidence="5 7" id="KW-1133">Transmembrane helix</keyword>
<evidence type="ECO:0000256" key="4">
    <source>
        <dbReference type="ARBA" id="ARBA00022692"/>
    </source>
</evidence>
<keyword evidence="10" id="KW-1185">Reference proteome</keyword>
<evidence type="ECO:0000256" key="7">
    <source>
        <dbReference type="SAM" id="Phobius"/>
    </source>
</evidence>
<dbReference type="InterPro" id="IPR003004">
    <property type="entry name" value="GspF/PilC"/>
</dbReference>
<feature type="domain" description="Type II secretion system protein GspF" evidence="8">
    <location>
        <begin position="44"/>
        <end position="162"/>
    </location>
</feature>
<keyword evidence="4 7" id="KW-0812">Transmembrane</keyword>
<organism evidence="9 10">
    <name type="scientific">Vagococcus salmoninarum</name>
    <dbReference type="NCBI Taxonomy" id="2739"/>
    <lineage>
        <taxon>Bacteria</taxon>
        <taxon>Bacillati</taxon>
        <taxon>Bacillota</taxon>
        <taxon>Bacilli</taxon>
        <taxon>Lactobacillales</taxon>
        <taxon>Enterococcaceae</taxon>
        <taxon>Vagococcus</taxon>
    </lineage>
</organism>
<feature type="transmembrane region" description="Helical" evidence="7">
    <location>
        <begin position="186"/>
        <end position="206"/>
    </location>
</feature>
<dbReference type="InterPro" id="IPR047692">
    <property type="entry name" value="T4P_ComGB"/>
</dbReference>
<dbReference type="InterPro" id="IPR018076">
    <property type="entry name" value="T2SS_GspF_dom"/>
</dbReference>
<dbReference type="RefSeq" id="WP_126781613.1">
    <property type="nucleotide sequence ID" value="NZ_NGJU01000020.1"/>
</dbReference>